<dbReference type="PANTHER" id="PTHR24104:SF48">
    <property type="entry name" value="PROTEIN WECH"/>
    <property type="match status" value="1"/>
</dbReference>
<evidence type="ECO:0000256" key="1">
    <source>
        <dbReference type="ARBA" id="ARBA00022737"/>
    </source>
</evidence>
<protein>
    <recommendedName>
        <fullName evidence="4">B box-type domain-containing protein</fullName>
    </recommendedName>
</protein>
<evidence type="ECO:0000313" key="5">
    <source>
        <dbReference type="EMBL" id="KAK9873231.1"/>
    </source>
</evidence>
<organism evidence="5 6">
    <name type="scientific">Henosepilachna vigintioctopunctata</name>
    <dbReference type="NCBI Taxonomy" id="420089"/>
    <lineage>
        <taxon>Eukaryota</taxon>
        <taxon>Metazoa</taxon>
        <taxon>Ecdysozoa</taxon>
        <taxon>Arthropoda</taxon>
        <taxon>Hexapoda</taxon>
        <taxon>Insecta</taxon>
        <taxon>Pterygota</taxon>
        <taxon>Neoptera</taxon>
        <taxon>Endopterygota</taxon>
        <taxon>Coleoptera</taxon>
        <taxon>Polyphaga</taxon>
        <taxon>Cucujiformia</taxon>
        <taxon>Coccinelloidea</taxon>
        <taxon>Coccinellidae</taxon>
        <taxon>Epilachninae</taxon>
        <taxon>Epilachnini</taxon>
        <taxon>Henosepilachna</taxon>
    </lineage>
</organism>
<dbReference type="PANTHER" id="PTHR24104">
    <property type="entry name" value="E3 UBIQUITIN-PROTEIN LIGASE NHLRC1-RELATED"/>
    <property type="match status" value="1"/>
</dbReference>
<feature type="repeat" description="NHL" evidence="3">
    <location>
        <begin position="343"/>
        <end position="384"/>
    </location>
</feature>
<dbReference type="GO" id="GO:0061630">
    <property type="term" value="F:ubiquitin protein ligase activity"/>
    <property type="evidence" value="ECO:0007669"/>
    <property type="project" value="TreeGrafter"/>
</dbReference>
<dbReference type="InterPro" id="IPR011042">
    <property type="entry name" value="6-blade_b-propeller_TolB-like"/>
</dbReference>
<dbReference type="CDD" id="cd19757">
    <property type="entry name" value="Bbox1"/>
    <property type="match status" value="1"/>
</dbReference>
<dbReference type="InterPro" id="IPR050952">
    <property type="entry name" value="TRIM-NHL_E3_ligases"/>
</dbReference>
<feature type="domain" description="B box-type" evidence="4">
    <location>
        <begin position="35"/>
        <end position="76"/>
    </location>
</feature>
<evidence type="ECO:0000256" key="2">
    <source>
        <dbReference type="PROSITE-ProRule" id="PRU00024"/>
    </source>
</evidence>
<evidence type="ECO:0000313" key="6">
    <source>
        <dbReference type="Proteomes" id="UP001431783"/>
    </source>
</evidence>
<keyword evidence="2" id="KW-0479">Metal-binding</keyword>
<name>A0AAW1TYF5_9CUCU</name>
<gene>
    <name evidence="5" type="ORF">WA026_021723</name>
</gene>
<comment type="caution">
    <text evidence="5">The sequence shown here is derived from an EMBL/GenBank/DDBJ whole genome shotgun (WGS) entry which is preliminary data.</text>
</comment>
<dbReference type="PROSITE" id="PS51125">
    <property type="entry name" value="NHL"/>
    <property type="match status" value="5"/>
</dbReference>
<dbReference type="GO" id="GO:0043161">
    <property type="term" value="P:proteasome-mediated ubiquitin-dependent protein catabolic process"/>
    <property type="evidence" value="ECO:0007669"/>
    <property type="project" value="TreeGrafter"/>
</dbReference>
<keyword evidence="2" id="KW-0863">Zinc-finger</keyword>
<feature type="repeat" description="NHL" evidence="3">
    <location>
        <begin position="487"/>
        <end position="529"/>
    </location>
</feature>
<dbReference type="Pfam" id="PF01436">
    <property type="entry name" value="NHL"/>
    <property type="match status" value="3"/>
</dbReference>
<keyword evidence="2" id="KW-0862">Zinc</keyword>
<evidence type="ECO:0000256" key="3">
    <source>
        <dbReference type="PROSITE-ProRule" id="PRU00504"/>
    </source>
</evidence>
<keyword evidence="1" id="KW-0677">Repeat</keyword>
<dbReference type="GO" id="GO:0008270">
    <property type="term" value="F:zinc ion binding"/>
    <property type="evidence" value="ECO:0007669"/>
    <property type="project" value="UniProtKB-KW"/>
</dbReference>
<dbReference type="AlphaFoldDB" id="A0AAW1TYF5"/>
<dbReference type="EMBL" id="JARQZJ010000017">
    <property type="protein sequence ID" value="KAK9873231.1"/>
    <property type="molecule type" value="Genomic_DNA"/>
</dbReference>
<feature type="repeat" description="NHL" evidence="3">
    <location>
        <begin position="391"/>
        <end position="431"/>
    </location>
</feature>
<dbReference type="Gene3D" id="2.120.10.30">
    <property type="entry name" value="TolB, C-terminal domain"/>
    <property type="match status" value="2"/>
</dbReference>
<dbReference type="InterPro" id="IPR000315">
    <property type="entry name" value="Znf_B-box"/>
</dbReference>
<keyword evidence="6" id="KW-1185">Reference proteome</keyword>
<dbReference type="PROSITE" id="PS50119">
    <property type="entry name" value="ZF_BBOX"/>
    <property type="match status" value="1"/>
</dbReference>
<dbReference type="GO" id="GO:0000209">
    <property type="term" value="P:protein polyubiquitination"/>
    <property type="evidence" value="ECO:0007669"/>
    <property type="project" value="TreeGrafter"/>
</dbReference>
<dbReference type="Proteomes" id="UP001431783">
    <property type="component" value="Unassembled WGS sequence"/>
</dbReference>
<accession>A0AAW1TYF5</accession>
<feature type="repeat" description="NHL" evidence="3">
    <location>
        <begin position="533"/>
        <end position="571"/>
    </location>
</feature>
<dbReference type="InterPro" id="IPR001258">
    <property type="entry name" value="NHL_repeat"/>
</dbReference>
<dbReference type="SUPFAM" id="SSF101898">
    <property type="entry name" value="NHL repeat"/>
    <property type="match status" value="1"/>
</dbReference>
<proteinExistence type="predicted"/>
<reference evidence="5 6" key="1">
    <citation type="submission" date="2023-03" db="EMBL/GenBank/DDBJ databases">
        <title>Genome insight into feeding habits of ladybird beetles.</title>
        <authorList>
            <person name="Li H.-S."/>
            <person name="Huang Y.-H."/>
            <person name="Pang H."/>
        </authorList>
    </citation>
    <scope>NUCLEOTIDE SEQUENCE [LARGE SCALE GENOMIC DNA]</scope>
    <source>
        <strain evidence="5">SYSU_2023b</strain>
        <tissue evidence="5">Whole body</tissue>
    </source>
</reference>
<sequence length="571" mass="64857">MTTPFPGLASYIYGQFEYFLRSTNYFTRKWMLKKCADCSSYIPLSYCFNCSKMLCSNCQLRHISQNTTENHYVVDYPPPRIRISKLRYLKKKQHCEHRDVGFHCRECDFFYCMTCLTTYACCAHDRFLLCDAIIKMKKDSENLEKRFNKLFTEVASRIQEAIDSYRMTTNLRIPDIIRIGIQNSYGWYISRLIQITANLCTIAEIIEESLRSGNPFSMAKTQILTLLKIEVLERSNSTTHLCTSHDGISIMTLTHGFRCELSIQINSINLYNYNRPIYGVRHPVVIEKGKLSVIKAIGKRGRGDLEFCKPWGVACNAEGLVIVTDRSNDRIKVLDPEGNFLWQFGQTGARLGDLYRPAGVTVNKAGNIVVADKDNHRIQIFTISGEAIRAFGRQGSRPGELHYPYSVHCNAKEEILVSDSKNQRIQLFQEDGVLLRIFKFGIRLNPYVKLCDTPRDVCFTPTENVLVSDFETHAILRFNSSLNQPPFSFGSEGTAIGQFQRPQGIACDDAGNVVIADSKNHRIILKNSSGDFECIFSGTGGEDLNRPCGICITPKGRLIVVDMGNDRILFL</sequence>
<evidence type="ECO:0000259" key="4">
    <source>
        <dbReference type="PROSITE" id="PS50119"/>
    </source>
</evidence>
<feature type="repeat" description="NHL" evidence="3">
    <location>
        <begin position="297"/>
        <end position="337"/>
    </location>
</feature>